<evidence type="ECO:0000256" key="3">
    <source>
        <dbReference type="ARBA" id="ARBA00022729"/>
    </source>
</evidence>
<dbReference type="Proteomes" id="UP000199421">
    <property type="component" value="Unassembled WGS sequence"/>
</dbReference>
<proteinExistence type="inferred from homology"/>
<dbReference type="SUPFAM" id="SSF48452">
    <property type="entry name" value="TPR-like"/>
    <property type="match status" value="1"/>
</dbReference>
<dbReference type="STRING" id="407022.SAMN05661044_00152"/>
<dbReference type="Pfam" id="PF07980">
    <property type="entry name" value="SusD_RagB"/>
    <property type="match status" value="1"/>
</dbReference>
<comment type="similarity">
    <text evidence="2">Belongs to the SusD family.</text>
</comment>
<dbReference type="Pfam" id="PF14322">
    <property type="entry name" value="SusD-like_3"/>
    <property type="match status" value="1"/>
</dbReference>
<evidence type="ECO:0000259" key="7">
    <source>
        <dbReference type="Pfam" id="PF14322"/>
    </source>
</evidence>
<accession>A0A1H7GPJ8</accession>
<name>A0A1H7GPJ8_OLID1</name>
<dbReference type="GO" id="GO:0009279">
    <property type="term" value="C:cell outer membrane"/>
    <property type="evidence" value="ECO:0007669"/>
    <property type="project" value="UniProtKB-SubCell"/>
</dbReference>
<reference evidence="9" key="1">
    <citation type="submission" date="2016-10" db="EMBL/GenBank/DDBJ databases">
        <authorList>
            <person name="Varghese N."/>
            <person name="Submissions S."/>
        </authorList>
    </citation>
    <scope>NUCLEOTIDE SEQUENCE [LARGE SCALE GENOMIC DNA]</scope>
    <source>
        <strain evidence="9">DSM 18733</strain>
    </source>
</reference>
<feature type="domain" description="SusD-like N-terminal" evidence="7">
    <location>
        <begin position="24"/>
        <end position="226"/>
    </location>
</feature>
<feature type="domain" description="RagB/SusD" evidence="6">
    <location>
        <begin position="321"/>
        <end position="413"/>
    </location>
</feature>
<evidence type="ECO:0000256" key="4">
    <source>
        <dbReference type="ARBA" id="ARBA00023136"/>
    </source>
</evidence>
<keyword evidence="3" id="KW-0732">Signal</keyword>
<evidence type="ECO:0000313" key="9">
    <source>
        <dbReference type="Proteomes" id="UP000199421"/>
    </source>
</evidence>
<organism evidence="8 9">
    <name type="scientific">Olivibacter domesticus</name>
    <name type="common">Pseudosphingobacterium domesticum</name>
    <dbReference type="NCBI Taxonomy" id="407022"/>
    <lineage>
        <taxon>Bacteria</taxon>
        <taxon>Pseudomonadati</taxon>
        <taxon>Bacteroidota</taxon>
        <taxon>Sphingobacteriia</taxon>
        <taxon>Sphingobacteriales</taxon>
        <taxon>Sphingobacteriaceae</taxon>
        <taxon>Olivibacter</taxon>
    </lineage>
</organism>
<evidence type="ECO:0000256" key="5">
    <source>
        <dbReference type="ARBA" id="ARBA00023237"/>
    </source>
</evidence>
<dbReference type="InterPro" id="IPR012944">
    <property type="entry name" value="SusD_RagB_dom"/>
</dbReference>
<keyword evidence="5" id="KW-0998">Cell outer membrane</keyword>
<dbReference type="Gene3D" id="1.25.40.390">
    <property type="match status" value="1"/>
</dbReference>
<evidence type="ECO:0000313" key="8">
    <source>
        <dbReference type="EMBL" id="SEK40028.1"/>
    </source>
</evidence>
<dbReference type="InterPro" id="IPR011990">
    <property type="entry name" value="TPR-like_helical_dom_sf"/>
</dbReference>
<evidence type="ECO:0000256" key="1">
    <source>
        <dbReference type="ARBA" id="ARBA00004442"/>
    </source>
</evidence>
<sequence>MIYRNILLLPMIVLLFTQLACKDEWLDKKPNKSLVVPKRVEDFQALLDNVEYMNQNHTGALSEIGTDNLILPLAAWQTRLPEERNAYIWGPTETFYEGTQNAEWFYGYERIQRVNIVIDGLKDINENTAGWQNAMGSALFFRAFDLYNLAQLFCKPWLNSDNASLGLVLRQSSNINEAVKRSTLAETYGMIINDLEEAITLLPDLPEIKTRPSKAAVYALLARIYLSMEDYEQSLLYADSSLNIFNEVLDFNGLNLSGNNPVSRLNSEVILHCRLVNYGALQFNRMLVDTNLYSMYEDNDLRKLAYFRTVSGGFAFKGSFDGSGINFCGFTTGELLLIKAECAARLEDSQQALISLKVLLDKRYLTGTSPSLTELETEGLLLKILNERRKELCFRGLRWADLRRLNRDSHFAKIITRYLGADTYDLLPNDIRYILPIDDNEILLTSIQQNIR</sequence>
<comment type="subcellular location">
    <subcellularLocation>
        <location evidence="1">Cell outer membrane</location>
    </subcellularLocation>
</comment>
<dbReference type="InterPro" id="IPR033985">
    <property type="entry name" value="SusD-like_N"/>
</dbReference>
<dbReference type="AlphaFoldDB" id="A0A1H7GPJ8"/>
<evidence type="ECO:0000256" key="2">
    <source>
        <dbReference type="ARBA" id="ARBA00006275"/>
    </source>
</evidence>
<dbReference type="EMBL" id="FOAF01000001">
    <property type="protein sequence ID" value="SEK40028.1"/>
    <property type="molecule type" value="Genomic_DNA"/>
</dbReference>
<keyword evidence="9" id="KW-1185">Reference proteome</keyword>
<protein>
    <submittedName>
        <fullName evidence="8">SusD family protein</fullName>
    </submittedName>
</protein>
<dbReference type="RefSeq" id="WP_162276496.1">
    <property type="nucleotide sequence ID" value="NZ_FOAF01000001.1"/>
</dbReference>
<keyword evidence="4" id="KW-0472">Membrane</keyword>
<gene>
    <name evidence="8" type="ORF">SAMN05661044_00152</name>
</gene>
<evidence type="ECO:0000259" key="6">
    <source>
        <dbReference type="Pfam" id="PF07980"/>
    </source>
</evidence>